<dbReference type="Proteomes" id="UP000565579">
    <property type="component" value="Unassembled WGS sequence"/>
</dbReference>
<evidence type="ECO:0000256" key="4">
    <source>
        <dbReference type="PROSITE-ProRule" id="PRU00335"/>
    </source>
</evidence>
<feature type="DNA-binding region" description="H-T-H motif" evidence="4">
    <location>
        <begin position="46"/>
        <end position="65"/>
    </location>
</feature>
<dbReference type="PANTHER" id="PTHR30055:SF234">
    <property type="entry name" value="HTH-TYPE TRANSCRIPTIONAL REGULATOR BETI"/>
    <property type="match status" value="1"/>
</dbReference>
<dbReference type="SUPFAM" id="SSF46689">
    <property type="entry name" value="Homeodomain-like"/>
    <property type="match status" value="1"/>
</dbReference>
<keyword evidence="1" id="KW-0805">Transcription regulation</keyword>
<keyword evidence="3" id="KW-0804">Transcription</keyword>
<reference evidence="7 8" key="1">
    <citation type="submission" date="2020-08" db="EMBL/GenBank/DDBJ databases">
        <title>Sequencing the genomes of 1000 actinobacteria strains.</title>
        <authorList>
            <person name="Klenk H.-P."/>
        </authorList>
    </citation>
    <scope>NUCLEOTIDE SEQUENCE [LARGE SCALE GENOMIC DNA]</scope>
    <source>
        <strain evidence="7 8">DSM 43768</strain>
    </source>
</reference>
<evidence type="ECO:0000256" key="5">
    <source>
        <dbReference type="SAM" id="MobiDB-lite"/>
    </source>
</evidence>
<gene>
    <name evidence="7" type="ORF">HD593_006251</name>
</gene>
<proteinExistence type="predicted"/>
<dbReference type="EMBL" id="JACHMI010000001">
    <property type="protein sequence ID" value="MBB6551456.1"/>
    <property type="molecule type" value="Genomic_DNA"/>
</dbReference>
<organism evidence="7 8">
    <name type="scientific">Nonomuraea rubra</name>
    <dbReference type="NCBI Taxonomy" id="46180"/>
    <lineage>
        <taxon>Bacteria</taxon>
        <taxon>Bacillati</taxon>
        <taxon>Actinomycetota</taxon>
        <taxon>Actinomycetes</taxon>
        <taxon>Streptosporangiales</taxon>
        <taxon>Streptosporangiaceae</taxon>
        <taxon>Nonomuraea</taxon>
    </lineage>
</organism>
<evidence type="ECO:0000313" key="8">
    <source>
        <dbReference type="Proteomes" id="UP000565579"/>
    </source>
</evidence>
<name>A0A7X0NXI0_9ACTN</name>
<evidence type="ECO:0000256" key="3">
    <source>
        <dbReference type="ARBA" id="ARBA00023163"/>
    </source>
</evidence>
<evidence type="ECO:0000313" key="7">
    <source>
        <dbReference type="EMBL" id="MBB6551456.1"/>
    </source>
</evidence>
<dbReference type="InterPro" id="IPR001647">
    <property type="entry name" value="HTH_TetR"/>
</dbReference>
<dbReference type="RefSeq" id="WP_185105525.1">
    <property type="nucleotide sequence ID" value="NZ_BAAAXY010000260.1"/>
</dbReference>
<comment type="caution">
    <text evidence="7">The sequence shown here is derived from an EMBL/GenBank/DDBJ whole genome shotgun (WGS) entry which is preliminary data.</text>
</comment>
<sequence length="223" mass="23833">MNAPPTARKVGRPRAVARPRSGLSPREEILTAAAELFTTHGYTATTTRALAERAGIRQASLYHYVDGKEDLLAELLESTVRPSLEAARALSGATAEERLWQLCHRDAALLCSGPYNLGALYLLPEVRTERFAAFRRMREELKDAYGGLLAATSAGAALAPDDLALRTDLLFALIEGVILIRRDTPGELAANAVETLAAATADAALRLAGVRDRQPPAGHPGQA</sequence>
<dbReference type="GO" id="GO:0000976">
    <property type="term" value="F:transcription cis-regulatory region binding"/>
    <property type="evidence" value="ECO:0007669"/>
    <property type="project" value="TreeGrafter"/>
</dbReference>
<dbReference type="Pfam" id="PF00440">
    <property type="entry name" value="TetR_N"/>
    <property type="match status" value="1"/>
</dbReference>
<dbReference type="AlphaFoldDB" id="A0A7X0NXI0"/>
<dbReference type="PROSITE" id="PS50977">
    <property type="entry name" value="HTH_TETR_2"/>
    <property type="match status" value="1"/>
</dbReference>
<dbReference type="PRINTS" id="PR00455">
    <property type="entry name" value="HTHTETR"/>
</dbReference>
<dbReference type="Gene3D" id="1.10.357.10">
    <property type="entry name" value="Tetracycline Repressor, domain 2"/>
    <property type="match status" value="1"/>
</dbReference>
<dbReference type="PANTHER" id="PTHR30055">
    <property type="entry name" value="HTH-TYPE TRANSCRIPTIONAL REGULATOR RUTR"/>
    <property type="match status" value="1"/>
</dbReference>
<protein>
    <submittedName>
        <fullName evidence="7">AcrR family transcriptional regulator</fullName>
    </submittedName>
</protein>
<keyword evidence="2 4" id="KW-0238">DNA-binding</keyword>
<evidence type="ECO:0000256" key="2">
    <source>
        <dbReference type="ARBA" id="ARBA00023125"/>
    </source>
</evidence>
<dbReference type="InterPro" id="IPR009057">
    <property type="entry name" value="Homeodomain-like_sf"/>
</dbReference>
<dbReference type="GO" id="GO:0003700">
    <property type="term" value="F:DNA-binding transcription factor activity"/>
    <property type="evidence" value="ECO:0007669"/>
    <property type="project" value="TreeGrafter"/>
</dbReference>
<feature type="region of interest" description="Disordered" evidence="5">
    <location>
        <begin position="1"/>
        <end position="23"/>
    </location>
</feature>
<evidence type="ECO:0000259" key="6">
    <source>
        <dbReference type="PROSITE" id="PS50977"/>
    </source>
</evidence>
<keyword evidence="8" id="KW-1185">Reference proteome</keyword>
<feature type="domain" description="HTH tetR-type" evidence="6">
    <location>
        <begin position="23"/>
        <end position="83"/>
    </location>
</feature>
<evidence type="ECO:0000256" key="1">
    <source>
        <dbReference type="ARBA" id="ARBA00023015"/>
    </source>
</evidence>
<dbReference type="InterPro" id="IPR050109">
    <property type="entry name" value="HTH-type_TetR-like_transc_reg"/>
</dbReference>
<accession>A0A7X0NXI0</accession>